<dbReference type="Ensembl" id="ENSBIXT00005005223.1">
    <property type="protein sequence ID" value="ENSBIXP00005006008.1"/>
    <property type="gene ID" value="ENSBIXG00005011574.1"/>
</dbReference>
<feature type="region of interest" description="Disordered" evidence="1">
    <location>
        <begin position="172"/>
        <end position="201"/>
    </location>
</feature>
<dbReference type="InterPro" id="IPR016135">
    <property type="entry name" value="UBQ-conjugating_enzyme/RWD"/>
</dbReference>
<name>A0A4W2FKA2_BOBOX</name>
<dbReference type="Gene3D" id="3.10.110.10">
    <property type="entry name" value="Ubiquitin Conjugating Enzyme"/>
    <property type="match status" value="1"/>
</dbReference>
<dbReference type="SUPFAM" id="SSF54495">
    <property type="entry name" value="UBC-like"/>
    <property type="match status" value="1"/>
</dbReference>
<feature type="region of interest" description="Disordered" evidence="1">
    <location>
        <begin position="101"/>
        <end position="133"/>
    </location>
</feature>
<feature type="region of interest" description="Disordered" evidence="1">
    <location>
        <begin position="1"/>
        <end position="22"/>
    </location>
</feature>
<evidence type="ECO:0000313" key="3">
    <source>
        <dbReference type="Proteomes" id="UP000429181"/>
    </source>
</evidence>
<protein>
    <submittedName>
        <fullName evidence="2">Uncharacterized protein</fullName>
    </submittedName>
</protein>
<feature type="compositionally biased region" description="Basic and acidic residues" evidence="1">
    <location>
        <begin position="101"/>
        <end position="116"/>
    </location>
</feature>
<reference evidence="2 3" key="1">
    <citation type="submission" date="2018-11" db="EMBL/GenBank/DDBJ databases">
        <title>Haplotype-resolved cattle genomes.</title>
        <authorList>
            <person name="Low W.Y."/>
            <person name="Tearle R."/>
            <person name="Bickhart D.M."/>
            <person name="Rosen B.D."/>
            <person name="Koren S."/>
            <person name="Rhie A."/>
            <person name="Hiendleder S."/>
            <person name="Phillippy A.M."/>
            <person name="Smith T.P.L."/>
            <person name="Williams J.L."/>
        </authorList>
    </citation>
    <scope>NUCLEOTIDE SEQUENCE [LARGE SCALE GENOMIC DNA]</scope>
</reference>
<reference evidence="2" key="2">
    <citation type="submission" date="2025-08" db="UniProtKB">
        <authorList>
            <consortium name="Ensembl"/>
        </authorList>
    </citation>
    <scope>IDENTIFICATION</scope>
</reference>
<sequence>MATYSTSRTGPRAPRSRPTRPLFEGLQEEPAEGFQVILVDAGDLYNPEATISGTPNTYYEGGYFQAPQEPHRPPIPLTPLPSPSPRTQCLTRLRGHLRDAARRGCDPRQGQEHTDTTRQQVQGTKAGAEPGGVHMPIQLTISRARSGGPGTRQGSELLHREDWEAEAGNCFRVNKDDQGNKGSWHRVPGNRLNKFFTSKQR</sequence>
<dbReference type="AlphaFoldDB" id="A0A4W2FKA2"/>
<dbReference type="Proteomes" id="UP000429181">
    <property type="component" value="Chromosome 9"/>
</dbReference>
<dbReference type="GeneTree" id="ENSGT00970000198107"/>
<accession>A0A4W2FKA2</accession>
<evidence type="ECO:0000256" key="1">
    <source>
        <dbReference type="SAM" id="MobiDB-lite"/>
    </source>
</evidence>
<evidence type="ECO:0000313" key="2">
    <source>
        <dbReference type="Ensembl" id="ENSBIXP00005006008.1"/>
    </source>
</evidence>
<proteinExistence type="predicted"/>
<organism evidence="2 3">
    <name type="scientific">Bos indicus x Bos taurus</name>
    <name type="common">Hybrid cattle</name>
    <dbReference type="NCBI Taxonomy" id="30522"/>
    <lineage>
        <taxon>Eukaryota</taxon>
        <taxon>Metazoa</taxon>
        <taxon>Chordata</taxon>
        <taxon>Craniata</taxon>
        <taxon>Vertebrata</taxon>
        <taxon>Euteleostomi</taxon>
        <taxon>Mammalia</taxon>
        <taxon>Eutheria</taxon>
        <taxon>Laurasiatheria</taxon>
        <taxon>Artiodactyla</taxon>
        <taxon>Ruminantia</taxon>
        <taxon>Pecora</taxon>
        <taxon>Bovidae</taxon>
        <taxon>Bovinae</taxon>
        <taxon>Bos</taxon>
    </lineage>
</organism>